<evidence type="ECO:0000259" key="4">
    <source>
        <dbReference type="Pfam" id="PF00135"/>
    </source>
</evidence>
<protein>
    <recommendedName>
        <fullName evidence="3">Carboxylic ester hydrolase</fullName>
        <ecNumber evidence="3">3.1.1.-</ecNumber>
    </recommendedName>
</protein>
<keyword evidence="2 3" id="KW-0378">Hydrolase</keyword>
<dbReference type="InterPro" id="IPR050654">
    <property type="entry name" value="AChE-related_enzymes"/>
</dbReference>
<evidence type="ECO:0000313" key="6">
    <source>
        <dbReference type="Proteomes" id="UP000183417"/>
    </source>
</evidence>
<dbReference type="Proteomes" id="UP000183417">
    <property type="component" value="Unassembled WGS sequence"/>
</dbReference>
<dbReference type="PROSITE" id="PS00941">
    <property type="entry name" value="CARBOXYLESTERASE_B_2"/>
    <property type="match status" value="1"/>
</dbReference>
<dbReference type="InterPro" id="IPR029058">
    <property type="entry name" value="AB_hydrolase_fold"/>
</dbReference>
<reference evidence="5 6" key="1">
    <citation type="submission" date="2016-10" db="EMBL/GenBank/DDBJ databases">
        <authorList>
            <person name="de Groot N.N."/>
        </authorList>
    </citation>
    <scope>NUCLEOTIDE SEQUENCE [LARGE SCALE GENOMIC DNA]</scope>
    <source>
        <strain evidence="5 6">LMG 24775</strain>
    </source>
</reference>
<keyword evidence="3" id="KW-0732">Signal</keyword>
<dbReference type="InterPro" id="IPR002018">
    <property type="entry name" value="CarbesteraseB"/>
</dbReference>
<evidence type="ECO:0000256" key="3">
    <source>
        <dbReference type="RuleBase" id="RU361235"/>
    </source>
</evidence>
<dbReference type="PROSITE" id="PS00122">
    <property type="entry name" value="CARBOXYLESTERASE_B_1"/>
    <property type="match status" value="1"/>
</dbReference>
<dbReference type="GO" id="GO:0052689">
    <property type="term" value="F:carboxylic ester hydrolase activity"/>
    <property type="evidence" value="ECO:0007669"/>
    <property type="project" value="TreeGrafter"/>
</dbReference>
<evidence type="ECO:0000313" key="5">
    <source>
        <dbReference type="EMBL" id="SDZ14822.1"/>
    </source>
</evidence>
<accession>A0A1H3QMP4</accession>
<dbReference type="EC" id="3.1.1.-" evidence="3"/>
<evidence type="ECO:0000256" key="2">
    <source>
        <dbReference type="ARBA" id="ARBA00022801"/>
    </source>
</evidence>
<name>A0A1H3QMP4_9BURK</name>
<dbReference type="EMBL" id="FNPE01000013">
    <property type="protein sequence ID" value="SDZ14822.1"/>
    <property type="molecule type" value="Genomic_DNA"/>
</dbReference>
<comment type="similarity">
    <text evidence="1 3">Belongs to the type-B carboxylesterase/lipase family.</text>
</comment>
<dbReference type="InterPro" id="IPR019819">
    <property type="entry name" value="Carboxylesterase_B_CS"/>
</dbReference>
<organism evidence="5 6">
    <name type="scientific">Delftia lacustris</name>
    <dbReference type="NCBI Taxonomy" id="558537"/>
    <lineage>
        <taxon>Bacteria</taxon>
        <taxon>Pseudomonadati</taxon>
        <taxon>Pseudomonadota</taxon>
        <taxon>Betaproteobacteria</taxon>
        <taxon>Burkholderiales</taxon>
        <taxon>Comamonadaceae</taxon>
        <taxon>Delftia</taxon>
    </lineage>
</organism>
<proteinExistence type="inferred from homology"/>
<feature type="signal peptide" evidence="3">
    <location>
        <begin position="1"/>
        <end position="24"/>
    </location>
</feature>
<sequence>MRTGQRWMAGGIRLAVASMALWLAACGGSGGGGPELRETAYGPLRGVDDGAATGTYYWKGVPFAQAPVGALRWQPPAEPKAWEGVREARQFGNACLQIGRMYGPGANNRFDDTIASALGQPVGSEDCLTLNIWRPASGAEKLPVLVFIHGGSAISGYTADPLYDGAALARAANAVVVTANYRLDILGYMHMPQMQAGAPATGNFALLDNLQALRFVQRNIAGFGGDPGNVTLMGQSAGATNVLALLAAESARGLFHRLVPISGGLSLPSNLPAGVLATLKPASAYATQSALLLAHLMVADGLAADVAAAATVAAGWTPAQIAAYLRGKDARVLLQTLVAKGLTGAGPIPDGLLLPTDPMAALAAGQYNRMPVMAGYTAEEGKLFAPLLAALGGKPGFRIDDAARFRMMQSFDAQSPNAPGLADIIDAAYLPVDTPVTGYNARMAQLTHLFADPSRDQLLNTLRTRQAEVWSYRFDWARQPAPWNTVYGAAHAFDLPFLFGNFGPSVFSRVTNSTANAPGRLALSNAMMASLKAFMQTGDPQNAALGQTWKPWPSSLVFDAELGATSIRLQ</sequence>
<dbReference type="GeneID" id="94692905"/>
<dbReference type="Gene3D" id="3.40.50.1820">
    <property type="entry name" value="alpha/beta hydrolase"/>
    <property type="match status" value="1"/>
</dbReference>
<feature type="chain" id="PRO_5009999746" description="Carboxylic ester hydrolase" evidence="3">
    <location>
        <begin position="25"/>
        <end position="570"/>
    </location>
</feature>
<dbReference type="PANTHER" id="PTHR43918">
    <property type="entry name" value="ACETYLCHOLINESTERASE"/>
    <property type="match status" value="1"/>
</dbReference>
<gene>
    <name evidence="5" type="ORF">SAMN05421547_11334</name>
</gene>
<dbReference type="PROSITE" id="PS51257">
    <property type="entry name" value="PROKAR_LIPOPROTEIN"/>
    <property type="match status" value="1"/>
</dbReference>
<dbReference type="SUPFAM" id="SSF53474">
    <property type="entry name" value="alpha/beta-Hydrolases"/>
    <property type="match status" value="1"/>
</dbReference>
<dbReference type="InterPro" id="IPR019826">
    <property type="entry name" value="Carboxylesterase_B_AS"/>
</dbReference>
<dbReference type="AlphaFoldDB" id="A0A1H3QMP4"/>
<dbReference type="RefSeq" id="WP_074922818.1">
    <property type="nucleotide sequence ID" value="NZ_CP141274.1"/>
</dbReference>
<dbReference type="Pfam" id="PF00135">
    <property type="entry name" value="COesterase"/>
    <property type="match status" value="1"/>
</dbReference>
<feature type="domain" description="Carboxylesterase type B" evidence="4">
    <location>
        <begin position="37"/>
        <end position="552"/>
    </location>
</feature>
<evidence type="ECO:0000256" key="1">
    <source>
        <dbReference type="ARBA" id="ARBA00005964"/>
    </source>
</evidence>
<dbReference type="PANTHER" id="PTHR43918:SF4">
    <property type="entry name" value="CARBOXYLIC ESTER HYDROLASE"/>
    <property type="match status" value="1"/>
</dbReference>